<organism evidence="2 3">
    <name type="scientific">Cryptococcus gattii EJB2</name>
    <dbReference type="NCBI Taxonomy" id="1296103"/>
    <lineage>
        <taxon>Eukaryota</taxon>
        <taxon>Fungi</taxon>
        <taxon>Dikarya</taxon>
        <taxon>Basidiomycota</taxon>
        <taxon>Agaricomycotina</taxon>
        <taxon>Tremellomycetes</taxon>
        <taxon>Tremellales</taxon>
        <taxon>Cryptococcaceae</taxon>
        <taxon>Cryptococcus</taxon>
        <taxon>Cryptococcus gattii species complex</taxon>
    </lineage>
</organism>
<evidence type="ECO:0000313" key="2">
    <source>
        <dbReference type="EMBL" id="KIR82325.1"/>
    </source>
</evidence>
<dbReference type="SUPFAM" id="SSF48097">
    <property type="entry name" value="Regulator of G-protein signaling, RGS"/>
    <property type="match status" value="1"/>
</dbReference>
<dbReference type="PANTHER" id="PTHR39466">
    <property type="entry name" value="RGS DOMAIN-CONTAINING PROTEIN"/>
    <property type="match status" value="1"/>
</dbReference>
<dbReference type="InterPro" id="IPR036305">
    <property type="entry name" value="RGS_sf"/>
</dbReference>
<feature type="transmembrane region" description="Helical" evidence="1">
    <location>
        <begin position="251"/>
        <end position="275"/>
    </location>
</feature>
<keyword evidence="1" id="KW-1133">Transmembrane helix</keyword>
<evidence type="ECO:0000256" key="1">
    <source>
        <dbReference type="SAM" id="Phobius"/>
    </source>
</evidence>
<feature type="transmembrane region" description="Helical" evidence="1">
    <location>
        <begin position="287"/>
        <end position="307"/>
    </location>
</feature>
<dbReference type="Gene3D" id="1.10.167.10">
    <property type="entry name" value="Regulator of G-protein Signalling 4, domain 2"/>
    <property type="match status" value="1"/>
</dbReference>
<dbReference type="PANTHER" id="PTHR39466:SF1">
    <property type="entry name" value="RGS DOMAIN-CONTAINING PROTEIN"/>
    <property type="match status" value="1"/>
</dbReference>
<reference evidence="2 3" key="1">
    <citation type="submission" date="2015-01" db="EMBL/GenBank/DDBJ databases">
        <title>The Genome Sequence of Cryptococcus gattii EJB2.</title>
        <authorList>
            <consortium name="The Broad Institute Genomics Platform"/>
            <person name="Cuomo C."/>
            <person name="Litvintseva A."/>
            <person name="Chen Y."/>
            <person name="Heitman J."/>
            <person name="Sun S."/>
            <person name="Springer D."/>
            <person name="Dromer F."/>
            <person name="Young S."/>
            <person name="Zeng Q."/>
            <person name="Gargeya S."/>
            <person name="Abouelleil A."/>
            <person name="Alvarado L."/>
            <person name="Chapman S.B."/>
            <person name="Gainer-Dewar J."/>
            <person name="Goldberg J."/>
            <person name="Griggs A."/>
            <person name="Gujja S."/>
            <person name="Hansen M."/>
            <person name="Howarth C."/>
            <person name="Imamovic A."/>
            <person name="Larimer J."/>
            <person name="Murphy C."/>
            <person name="Naylor J."/>
            <person name="Pearson M."/>
            <person name="Priest M."/>
            <person name="Roberts A."/>
            <person name="Saif S."/>
            <person name="Shea T."/>
            <person name="Sykes S."/>
            <person name="Wortman J."/>
            <person name="Nusbaum C."/>
            <person name="Birren B."/>
        </authorList>
    </citation>
    <scope>NUCLEOTIDE SEQUENCE [LARGE SCALE GENOMIC DNA]</scope>
    <source>
        <strain evidence="2 3">EJB2</strain>
    </source>
</reference>
<gene>
    <name evidence="2" type="ORF">I306_00652</name>
</gene>
<proteinExistence type="predicted"/>
<keyword evidence="1" id="KW-0812">Transmembrane</keyword>
<evidence type="ECO:0000313" key="3">
    <source>
        <dbReference type="Proteomes" id="UP000054272"/>
    </source>
</evidence>
<keyword evidence="1" id="KW-0472">Membrane</keyword>
<feature type="transmembrane region" description="Helical" evidence="1">
    <location>
        <begin position="552"/>
        <end position="574"/>
    </location>
</feature>
<name>A0ABR5C386_9TREE</name>
<evidence type="ECO:0008006" key="4">
    <source>
        <dbReference type="Google" id="ProtNLM"/>
    </source>
</evidence>
<accession>A0ABR5C386</accession>
<protein>
    <recommendedName>
        <fullName evidence="4">RGS domain-containing protein</fullName>
    </recommendedName>
</protein>
<dbReference type="InterPro" id="IPR044926">
    <property type="entry name" value="RGS_subdomain_2"/>
</dbReference>
<sequence>MCAHSLFASHTELALKQLRLCHILNGETCPPISFADFATFLTNKDYTSENLVFVLWYRDYKSKWKLLDKTVRIGVPVPSTSLGHRYDPFGYLGHGPVALPTRTDEREEEVSRNRLASVNAYSLDATASDRNDSSAKSLKSYFSRVSSDLPRSRLEASSLACSSSITPATSYHPLHSLFSPDGTTFLSVDEQPLRDQAQRAFATFLKKGGSKELSISDELREYVRTCLEASTAPESFLPVLEEIYHTLESQCLPYCVGAVDLLIGLTIFLLLTFLLPPSPFSLRTYRLFSTIFVSFGIMQVYSAYRGFCSQVWRRSNRQVWPWELDALEDENAEVGDTMGRPDIIGCEPKPQVRVLEKTVLPGEVRPLSNLGAIENFDSTCKVNIRVSENSISAPQTSLDNSGDYDLPSQTFDSCHVIAGEFVPVFDNSSLGGKLGTISRPCCMGHDILTGKGHKLPIHIERKISPFAFESGREGETGFDNATVTKPPRHSASAQFIYPLTSSMLISNSKAMKHEIHVSPRRKGHMKIHVFGPEKLVEDPRIKKVYKDIKRNILVMGGVVSVLWVVVCLVVLCAASP</sequence>
<keyword evidence="3" id="KW-1185">Reference proteome</keyword>
<dbReference type="EMBL" id="KN848571">
    <property type="protein sequence ID" value="KIR82325.1"/>
    <property type="molecule type" value="Genomic_DNA"/>
</dbReference>
<dbReference type="Proteomes" id="UP000054272">
    <property type="component" value="Unassembled WGS sequence"/>
</dbReference>